<dbReference type="EMBL" id="CP009302">
    <property type="protein sequence ID" value="AJC11874.1"/>
    <property type="molecule type" value="Genomic_DNA"/>
</dbReference>
<dbReference type="PANTHER" id="PTHR30032:SF8">
    <property type="entry name" value="GERMINATION-SPECIFIC N-ACETYLMURAMOYL-L-ALANINE AMIDASE"/>
    <property type="match status" value="1"/>
</dbReference>
<evidence type="ECO:0000256" key="1">
    <source>
        <dbReference type="SAM" id="SignalP"/>
    </source>
</evidence>
<reference evidence="2 3" key="2">
    <citation type="journal article" date="2015" name="Genome Announc.">
        <title>Complete Genome Sequence of Coriobacteriaceae Strain 68-1-3, a Novel Mucus-Degrading Isolate from the Swine Intestinal Tract.</title>
        <authorList>
            <person name="Looft T."/>
            <person name="Bayles D.O."/>
            <person name="Alt D.P."/>
            <person name="Stanton T.B."/>
        </authorList>
    </citation>
    <scope>NUCLEOTIDE SEQUENCE [LARGE SCALE GENOMIC DNA]</scope>
    <source>
        <strain evidence="2 3">68-1-3</strain>
    </source>
</reference>
<dbReference type="PANTHER" id="PTHR30032">
    <property type="entry name" value="N-ACETYLMURAMOYL-L-ALANINE AMIDASE-RELATED"/>
    <property type="match status" value="1"/>
</dbReference>
<dbReference type="STRING" id="1531429.JI75_03490"/>
<sequence length="396" mass="40746">MTNATKAASLAGLFCSLVAAALISVWSPATASADEQRACIPGSDGCDYNYLVIWDRVYGDSALDTMKEAVLHRGAGFVPRGGGVDDFDASSPEKPAPDCVVVCTSRGWWDALSASGLAGIEGAPVLLTEPDELSAQTRAVIEELSPSHAIVVGGEAAVSARVAAQLAELVGSDPERIWGEDAVGTSLAVLTSRSSWSSTAFVATSGTFQDALSAGPYAYARRCPVVLAGADGVLSVEAAAALGSGAFSEAVVLGGDSAVPSSELARLGAAAPERVWGVDAVGTCAALLDWQAARGYRFWGGGVATVEDYYDALVASACCGRHGLGLALVEDYSSDGYEDGWAAVLALKRCQAPVARDTRCEGFVFGGEAALSRGVVLNLPFWPPSPPDWDVVYPAN</sequence>
<dbReference type="Pfam" id="PF04122">
    <property type="entry name" value="CW_binding_2"/>
    <property type="match status" value="2"/>
</dbReference>
<dbReference type="KEGG" id="cbac:JI75_03490"/>
<evidence type="ECO:0000313" key="3">
    <source>
        <dbReference type="Proteomes" id="UP000031121"/>
    </source>
</evidence>
<reference evidence="3" key="1">
    <citation type="submission" date="2014-08" db="EMBL/GenBank/DDBJ databases">
        <title>Coriobacteriaceae sp. complete genome.</title>
        <authorList>
            <person name="Looft T."/>
            <person name="Bayles D.O."/>
            <person name="Stanton T.B."/>
        </authorList>
    </citation>
    <scope>NUCLEOTIDE SEQUENCE [LARGE SCALE GENOMIC DNA]</scope>
    <source>
        <strain evidence="3">68-1-3</strain>
    </source>
</reference>
<dbReference type="AlphaFoldDB" id="A0A0A8B3C7"/>
<dbReference type="Proteomes" id="UP000031121">
    <property type="component" value="Chromosome"/>
</dbReference>
<dbReference type="InterPro" id="IPR051922">
    <property type="entry name" value="Bact_Sporulation_Assoc"/>
</dbReference>
<dbReference type="OrthoDB" id="1016457at2"/>
<accession>A0A0A8B3C7</accession>
<dbReference type="HOGENOM" id="CLU_695823_0_0_11"/>
<keyword evidence="3" id="KW-1185">Reference proteome</keyword>
<proteinExistence type="predicted"/>
<evidence type="ECO:0000313" key="2">
    <source>
        <dbReference type="EMBL" id="AJC11874.1"/>
    </source>
</evidence>
<gene>
    <name evidence="2" type="ORF">JI75_03490</name>
</gene>
<name>A0A0A8B3C7_9ACTN</name>
<feature type="chain" id="PRO_5038631668" evidence="1">
    <location>
        <begin position="32"/>
        <end position="396"/>
    </location>
</feature>
<keyword evidence="1" id="KW-0732">Signal</keyword>
<organism evidence="2 3">
    <name type="scientific">Berryella intestinalis</name>
    <dbReference type="NCBI Taxonomy" id="1531429"/>
    <lineage>
        <taxon>Bacteria</taxon>
        <taxon>Bacillati</taxon>
        <taxon>Actinomycetota</taxon>
        <taxon>Coriobacteriia</taxon>
        <taxon>Eggerthellales</taxon>
        <taxon>Eggerthellaceae</taxon>
        <taxon>Berryella</taxon>
    </lineage>
</organism>
<dbReference type="InterPro" id="IPR007253">
    <property type="entry name" value="Cell_wall-bd_2"/>
</dbReference>
<protein>
    <submittedName>
        <fullName evidence="2">Uncharacterized protein</fullName>
    </submittedName>
</protein>
<dbReference type="RefSeq" id="WP_039688768.1">
    <property type="nucleotide sequence ID" value="NZ_CP009302.1"/>
</dbReference>
<feature type="signal peptide" evidence="1">
    <location>
        <begin position="1"/>
        <end position="31"/>
    </location>
</feature>